<sequence>MSHMSAVNQRWMAWGGIVSMAILLLGMWVIAGFVPPPGPNKTLEEIVAIYVNRGGRIRVGIIIACAGVTLLAPWSAAIAIQMRRIEGPLAPLALSQALLGVMLLVEFYVPCIMWEAAAFRPQIDPGFTYRIHDLASIMFIALPWTGMLQAVILAVAIFQDPRENPVFPRWLAYFSLWAALCFLPGGLNCLAKTGVIAWNGLLAWWLGLAIFGGWIFAVSICLVKYAIPHQEAEETAAVGAG</sequence>
<accession>A0A9P3USU8</accession>
<evidence type="ECO:0000313" key="2">
    <source>
        <dbReference type="EMBL" id="GLB80981.1"/>
    </source>
</evidence>
<dbReference type="Proteomes" id="UP001064782">
    <property type="component" value="Unassembled WGS sequence"/>
</dbReference>
<dbReference type="AlphaFoldDB" id="A0A9P3USU8"/>
<feature type="transmembrane region" description="Helical" evidence="1">
    <location>
        <begin position="202"/>
        <end position="223"/>
    </location>
</feature>
<organism evidence="3 4">
    <name type="scientific">Mycobacterium kiyosense</name>
    <dbReference type="NCBI Taxonomy" id="2871094"/>
    <lineage>
        <taxon>Bacteria</taxon>
        <taxon>Bacillati</taxon>
        <taxon>Actinomycetota</taxon>
        <taxon>Actinomycetes</taxon>
        <taxon>Mycobacteriales</taxon>
        <taxon>Mycobacteriaceae</taxon>
        <taxon>Mycobacterium</taxon>
    </lineage>
</organism>
<name>A0A9P3USU8_9MYCO</name>
<protein>
    <submittedName>
        <fullName evidence="3">Uncharacterized protein</fullName>
    </submittedName>
</protein>
<keyword evidence="4" id="KW-1185">Reference proteome</keyword>
<feature type="transmembrane region" description="Helical" evidence="1">
    <location>
        <begin position="59"/>
        <end position="80"/>
    </location>
</feature>
<feature type="transmembrane region" description="Helical" evidence="1">
    <location>
        <begin position="170"/>
        <end position="187"/>
    </location>
</feature>
<dbReference type="Proteomes" id="UP001165663">
    <property type="component" value="Unassembled WGS sequence"/>
</dbReference>
<keyword evidence="1" id="KW-0472">Membrane</keyword>
<evidence type="ECO:0000313" key="4">
    <source>
        <dbReference type="Proteomes" id="UP001064782"/>
    </source>
</evidence>
<keyword evidence="1" id="KW-1133">Transmembrane helix</keyword>
<keyword evidence="1" id="KW-0812">Transmembrane</keyword>
<gene>
    <name evidence="3" type="ORF">Mkiyose1413_06680</name>
    <name evidence="2" type="ORF">SRL2020028_02370</name>
</gene>
<reference evidence="3" key="1">
    <citation type="submission" date="2022-08" db="EMBL/GenBank/DDBJ databases">
        <title>Mycobacterium kiyosense sp. nov., scotochromogenic slow-glowing species isolated from respiratory specimens.</title>
        <authorList>
            <person name="Fukano H."/>
            <person name="Kazumi Y."/>
            <person name="Sakagami N."/>
            <person name="Ato M."/>
            <person name="Mitarai S."/>
            <person name="Hoshino Y."/>
        </authorList>
    </citation>
    <scope>NUCLEOTIDE SEQUENCE</scope>
    <source>
        <strain evidence="3">1413</strain>
        <strain evidence="2">SRL2020-028</strain>
    </source>
</reference>
<feature type="transmembrane region" description="Helical" evidence="1">
    <location>
        <begin position="92"/>
        <end position="117"/>
    </location>
</feature>
<dbReference type="EMBL" id="BRXE01000001">
    <property type="protein sequence ID" value="GLB80981.1"/>
    <property type="molecule type" value="Genomic_DNA"/>
</dbReference>
<proteinExistence type="predicted"/>
<feature type="transmembrane region" description="Helical" evidence="1">
    <location>
        <begin position="12"/>
        <end position="34"/>
    </location>
</feature>
<comment type="caution">
    <text evidence="3">The sequence shown here is derived from an EMBL/GenBank/DDBJ whole genome shotgun (WGS) entry which is preliminary data.</text>
</comment>
<evidence type="ECO:0000256" key="1">
    <source>
        <dbReference type="SAM" id="Phobius"/>
    </source>
</evidence>
<dbReference type="EMBL" id="BRZI01000002">
    <property type="protein sequence ID" value="GLD28785.1"/>
    <property type="molecule type" value="Genomic_DNA"/>
</dbReference>
<evidence type="ECO:0000313" key="3">
    <source>
        <dbReference type="EMBL" id="GLD28785.1"/>
    </source>
</evidence>
<feature type="transmembrane region" description="Helical" evidence="1">
    <location>
        <begin position="137"/>
        <end position="158"/>
    </location>
</feature>